<keyword evidence="9" id="KW-1185">Reference proteome</keyword>
<evidence type="ECO:0000256" key="5">
    <source>
        <dbReference type="ARBA" id="ARBA00022989"/>
    </source>
</evidence>
<keyword evidence="3" id="KW-1003">Cell membrane</keyword>
<comment type="caution">
    <text evidence="8">The sequence shown here is derived from an EMBL/GenBank/DDBJ whole genome shotgun (WGS) entry which is preliminary data.</text>
</comment>
<evidence type="ECO:0000256" key="6">
    <source>
        <dbReference type="ARBA" id="ARBA00023136"/>
    </source>
</evidence>
<sequence length="192" mass="20249">MKQPPTRNRMSRNRMTRNGMSWSDLLTVRRLVTLAALVAAWCALWGSVSWANVLSGIVVGLVALTIGVGGSGRGGVRGVPMLRLVAVVAVDMVVSTLVVARAVVAPGDRPREGIIAVPISAPAKHHLLLLFVAITVTPGTAVVAAEADGSVLYLHVLDVERRADVEAHTRRLAELACAALPTPEAERIEVSS</sequence>
<dbReference type="AlphaFoldDB" id="A0A4R7I0W3"/>
<keyword evidence="4 7" id="KW-0812">Transmembrane</keyword>
<dbReference type="PANTHER" id="PTHR34584:SF1">
    <property type="entry name" value="NA(+)_H(+) ANTIPORTER SUBUNIT E1"/>
    <property type="match status" value="1"/>
</dbReference>
<dbReference type="EMBL" id="SOAU01000001">
    <property type="protein sequence ID" value="TDT17091.1"/>
    <property type="molecule type" value="Genomic_DNA"/>
</dbReference>
<keyword evidence="6 7" id="KW-0472">Membrane</keyword>
<evidence type="ECO:0000256" key="1">
    <source>
        <dbReference type="ARBA" id="ARBA00004651"/>
    </source>
</evidence>
<proteinExistence type="inferred from homology"/>
<dbReference type="Proteomes" id="UP000294558">
    <property type="component" value="Unassembled WGS sequence"/>
</dbReference>
<evidence type="ECO:0000313" key="8">
    <source>
        <dbReference type="EMBL" id="TDT17091.1"/>
    </source>
</evidence>
<keyword evidence="5 7" id="KW-1133">Transmembrane helix</keyword>
<gene>
    <name evidence="8" type="ORF">BDK89_2695</name>
</gene>
<evidence type="ECO:0000256" key="4">
    <source>
        <dbReference type="ARBA" id="ARBA00022692"/>
    </source>
</evidence>
<feature type="transmembrane region" description="Helical" evidence="7">
    <location>
        <begin position="52"/>
        <end position="72"/>
    </location>
</feature>
<comment type="similarity">
    <text evidence="2">Belongs to the CPA3 antiporters (TC 2.A.63) subunit E family.</text>
</comment>
<reference evidence="8 9" key="1">
    <citation type="submission" date="2019-03" db="EMBL/GenBank/DDBJ databases">
        <title>Sequencing the genomes of 1000 actinobacteria strains.</title>
        <authorList>
            <person name="Klenk H.-P."/>
        </authorList>
    </citation>
    <scope>NUCLEOTIDE SEQUENCE [LARGE SCALE GENOMIC DNA]</scope>
    <source>
        <strain evidence="8 9">DSM 18936</strain>
    </source>
</reference>
<protein>
    <submittedName>
        <fullName evidence="8">Multicomponent Na+:H+ antiporter subunit E</fullName>
    </submittedName>
</protein>
<dbReference type="InterPro" id="IPR002758">
    <property type="entry name" value="Cation_antiport_E"/>
</dbReference>
<dbReference type="PANTHER" id="PTHR34584">
    <property type="entry name" value="NA(+)/H(+) ANTIPORTER SUBUNIT E1"/>
    <property type="match status" value="1"/>
</dbReference>
<evidence type="ECO:0000256" key="7">
    <source>
        <dbReference type="SAM" id="Phobius"/>
    </source>
</evidence>
<dbReference type="RefSeq" id="WP_133869398.1">
    <property type="nucleotide sequence ID" value="NZ_SOAU01000001.1"/>
</dbReference>
<organism evidence="8 9">
    <name type="scientific">Ilumatobacter fluminis</name>
    <dbReference type="NCBI Taxonomy" id="467091"/>
    <lineage>
        <taxon>Bacteria</taxon>
        <taxon>Bacillati</taxon>
        <taxon>Actinomycetota</taxon>
        <taxon>Acidimicrobiia</taxon>
        <taxon>Acidimicrobiales</taxon>
        <taxon>Ilumatobacteraceae</taxon>
        <taxon>Ilumatobacter</taxon>
    </lineage>
</organism>
<evidence type="ECO:0000256" key="2">
    <source>
        <dbReference type="ARBA" id="ARBA00006228"/>
    </source>
</evidence>
<accession>A0A4R7I0W3</accession>
<dbReference type="Pfam" id="PF01899">
    <property type="entry name" value="MNHE"/>
    <property type="match status" value="1"/>
</dbReference>
<comment type="subcellular location">
    <subcellularLocation>
        <location evidence="1">Cell membrane</location>
        <topology evidence="1">Multi-pass membrane protein</topology>
    </subcellularLocation>
</comment>
<dbReference type="OrthoDB" id="3556991at2"/>
<name>A0A4R7I0W3_9ACTN</name>
<dbReference type="GO" id="GO:0008324">
    <property type="term" value="F:monoatomic cation transmembrane transporter activity"/>
    <property type="evidence" value="ECO:0007669"/>
    <property type="project" value="InterPro"/>
</dbReference>
<feature type="transmembrane region" description="Helical" evidence="7">
    <location>
        <begin position="84"/>
        <end position="105"/>
    </location>
</feature>
<evidence type="ECO:0000313" key="9">
    <source>
        <dbReference type="Proteomes" id="UP000294558"/>
    </source>
</evidence>
<evidence type="ECO:0000256" key="3">
    <source>
        <dbReference type="ARBA" id="ARBA00022475"/>
    </source>
</evidence>
<dbReference type="GO" id="GO:0005886">
    <property type="term" value="C:plasma membrane"/>
    <property type="evidence" value="ECO:0007669"/>
    <property type="project" value="UniProtKB-SubCell"/>
</dbReference>